<dbReference type="Proteomes" id="UP000062255">
    <property type="component" value="Chromosome"/>
</dbReference>
<dbReference type="SMART" id="SM00829">
    <property type="entry name" value="PKS_ER"/>
    <property type="match status" value="1"/>
</dbReference>
<evidence type="ECO:0000256" key="6">
    <source>
        <dbReference type="ARBA" id="ARBA00023002"/>
    </source>
</evidence>
<dbReference type="KEGG" id="mgo:AFA91_28445"/>
<dbReference type="SUPFAM" id="SSF51735">
    <property type="entry name" value="NAD(P)-binding Rossmann-fold domains"/>
    <property type="match status" value="1"/>
</dbReference>
<reference evidence="12 13" key="1">
    <citation type="submission" date="2015-07" db="EMBL/GenBank/DDBJ databases">
        <title>Complete genome sequence of Mycobacterium goodii X7B, a facultative thermophilic biodesulfurizing bacterium.</title>
        <authorList>
            <person name="Yu B."/>
            <person name="Li F."/>
            <person name="Xu P."/>
        </authorList>
    </citation>
    <scope>NUCLEOTIDE SEQUENCE [LARGE SCALE GENOMIC DNA]</scope>
    <source>
        <strain evidence="12 13">X7B</strain>
    </source>
</reference>
<dbReference type="SUPFAM" id="SSF50129">
    <property type="entry name" value="GroES-like"/>
    <property type="match status" value="1"/>
</dbReference>
<evidence type="ECO:0000256" key="5">
    <source>
        <dbReference type="ARBA" id="ARBA00022946"/>
    </source>
</evidence>
<keyword evidence="8" id="KW-0275">Fatty acid biosynthesis</keyword>
<evidence type="ECO:0000256" key="1">
    <source>
        <dbReference type="ARBA" id="ARBA00010371"/>
    </source>
</evidence>
<evidence type="ECO:0000256" key="4">
    <source>
        <dbReference type="ARBA" id="ARBA00022857"/>
    </source>
</evidence>
<keyword evidence="3" id="KW-0276">Fatty acid metabolism</keyword>
<sequence>MKQLILTKFGDPEEVVRLVDTPEPVAGTGKVLVRLEAAAINPSDLLLVNGKYLVHPELPAGVGAEGVGIVEAVGPDVDSILVGKRVIVLPTYTYGTWSQKVVAAAHDVVEVPDADPRQLAMLSINPPTAHLLLDRVVNLRVGDWVGQTAANSAVGRYVATLARRRGLRTLNIVRREDAVEDVRAAGGDVVLVSGPDLADDIKQVLGGEKLSLVIDPLGGSAASDLIGALEFGGTAVAYGSLTGTPMSVSAADLFGREVRLTGFWLGNWYARRPRHEIVDTLDHLAHLIAEGVLHAPVEATYHLDDYLKALTHARTAERGGKILFTFE</sequence>
<keyword evidence="2" id="KW-0444">Lipid biosynthesis</keyword>
<evidence type="ECO:0000256" key="10">
    <source>
        <dbReference type="ARBA" id="ARBA00048843"/>
    </source>
</evidence>
<dbReference type="InterPro" id="IPR020843">
    <property type="entry name" value="ER"/>
</dbReference>
<evidence type="ECO:0000313" key="12">
    <source>
        <dbReference type="EMBL" id="AKS35183.1"/>
    </source>
</evidence>
<keyword evidence="6" id="KW-0560">Oxidoreductase</keyword>
<dbReference type="Pfam" id="PF00107">
    <property type="entry name" value="ADH_zinc_N"/>
    <property type="match status" value="1"/>
</dbReference>
<dbReference type="Gene3D" id="3.90.180.10">
    <property type="entry name" value="Medium-chain alcohol dehydrogenases, catalytic domain"/>
    <property type="match status" value="1"/>
</dbReference>
<dbReference type="PATRIC" id="fig|134601.6.peg.5876"/>
<dbReference type="InterPro" id="IPR036291">
    <property type="entry name" value="NAD(P)-bd_dom_sf"/>
</dbReference>
<dbReference type="InterPro" id="IPR013154">
    <property type="entry name" value="ADH-like_N"/>
</dbReference>
<dbReference type="OrthoDB" id="4190732at2"/>
<dbReference type="AlphaFoldDB" id="A0A0K0XCQ3"/>
<keyword evidence="5" id="KW-0809">Transit peptide</keyword>
<dbReference type="STRING" id="134601.AFA91_28445"/>
<dbReference type="GO" id="GO:0141148">
    <property type="term" value="F:enoyl-[acyl-carrier-protein] reductase (NADPH) activity"/>
    <property type="evidence" value="ECO:0007669"/>
    <property type="project" value="UniProtKB-EC"/>
</dbReference>
<keyword evidence="4" id="KW-0521">NADP</keyword>
<evidence type="ECO:0000256" key="8">
    <source>
        <dbReference type="ARBA" id="ARBA00023160"/>
    </source>
</evidence>
<proteinExistence type="inferred from homology"/>
<comment type="similarity">
    <text evidence="1">Belongs to the zinc-containing alcohol dehydrogenase family. Quinone oxidoreductase subfamily.</text>
</comment>
<dbReference type="InterPro" id="IPR051034">
    <property type="entry name" value="Mito_Enoyl-ACP_Reductase"/>
</dbReference>
<dbReference type="InterPro" id="IPR013149">
    <property type="entry name" value="ADH-like_C"/>
</dbReference>
<evidence type="ECO:0000256" key="7">
    <source>
        <dbReference type="ARBA" id="ARBA00023098"/>
    </source>
</evidence>
<dbReference type="PANTHER" id="PTHR43981:SF2">
    <property type="entry name" value="ENOYL-[ACYL-CARRIER-PROTEIN] REDUCTASE, MITOCHONDRIAL"/>
    <property type="match status" value="1"/>
</dbReference>
<evidence type="ECO:0000256" key="3">
    <source>
        <dbReference type="ARBA" id="ARBA00022832"/>
    </source>
</evidence>
<feature type="domain" description="Enoyl reductase (ER)" evidence="11">
    <location>
        <begin position="10"/>
        <end position="324"/>
    </location>
</feature>
<accession>A0A0K0XCQ3</accession>
<dbReference type="InterPro" id="IPR011032">
    <property type="entry name" value="GroES-like_sf"/>
</dbReference>
<evidence type="ECO:0000256" key="2">
    <source>
        <dbReference type="ARBA" id="ARBA00022516"/>
    </source>
</evidence>
<keyword evidence="7" id="KW-0443">Lipid metabolism</keyword>
<comment type="catalytic activity">
    <reaction evidence="10">
        <text>a 2,3-saturated acyl-[ACP] + NADP(+) = a (2E)-enoyl-[ACP] + NADPH + H(+)</text>
        <dbReference type="Rhea" id="RHEA:22564"/>
        <dbReference type="Rhea" id="RHEA-COMP:9925"/>
        <dbReference type="Rhea" id="RHEA-COMP:9926"/>
        <dbReference type="ChEBI" id="CHEBI:15378"/>
        <dbReference type="ChEBI" id="CHEBI:57783"/>
        <dbReference type="ChEBI" id="CHEBI:58349"/>
        <dbReference type="ChEBI" id="CHEBI:78784"/>
        <dbReference type="ChEBI" id="CHEBI:78785"/>
        <dbReference type="EC" id="1.3.1.104"/>
    </reaction>
</comment>
<dbReference type="EC" id="1.3.1.104" evidence="9"/>
<dbReference type="PANTHER" id="PTHR43981">
    <property type="entry name" value="ENOYL-[ACYL-CARRIER-PROTEIN] REDUCTASE, MITOCHONDRIAL"/>
    <property type="match status" value="1"/>
</dbReference>
<gene>
    <name evidence="12" type="ORF">AFA91_28445</name>
</gene>
<dbReference type="GO" id="GO:0006633">
    <property type="term" value="P:fatty acid biosynthetic process"/>
    <property type="evidence" value="ECO:0007669"/>
    <property type="project" value="UniProtKB-KW"/>
</dbReference>
<dbReference type="EMBL" id="CP012150">
    <property type="protein sequence ID" value="AKS35183.1"/>
    <property type="molecule type" value="Genomic_DNA"/>
</dbReference>
<evidence type="ECO:0000313" key="13">
    <source>
        <dbReference type="Proteomes" id="UP000062255"/>
    </source>
</evidence>
<dbReference type="RefSeq" id="WP_049747641.1">
    <property type="nucleotide sequence ID" value="NZ_CP012150.1"/>
</dbReference>
<dbReference type="Gene3D" id="3.40.50.720">
    <property type="entry name" value="NAD(P)-binding Rossmann-like Domain"/>
    <property type="match status" value="1"/>
</dbReference>
<dbReference type="Pfam" id="PF08240">
    <property type="entry name" value="ADH_N"/>
    <property type="match status" value="1"/>
</dbReference>
<evidence type="ECO:0000256" key="9">
    <source>
        <dbReference type="ARBA" id="ARBA00038963"/>
    </source>
</evidence>
<evidence type="ECO:0000259" key="11">
    <source>
        <dbReference type="SMART" id="SM00829"/>
    </source>
</evidence>
<name>A0A0K0XCQ3_MYCGD</name>
<organism evidence="12 13">
    <name type="scientific">Mycolicibacterium goodii</name>
    <name type="common">Mycobacterium goodii</name>
    <dbReference type="NCBI Taxonomy" id="134601"/>
    <lineage>
        <taxon>Bacteria</taxon>
        <taxon>Bacillati</taxon>
        <taxon>Actinomycetota</taxon>
        <taxon>Actinomycetes</taxon>
        <taxon>Mycobacteriales</taxon>
        <taxon>Mycobacteriaceae</taxon>
        <taxon>Mycolicibacterium</taxon>
    </lineage>
</organism>
<dbReference type="CDD" id="cd05282">
    <property type="entry name" value="ETR_like"/>
    <property type="match status" value="1"/>
</dbReference>
<protein>
    <recommendedName>
        <fullName evidence="9">enoyl-[acyl-carrier-protein] reductase</fullName>
        <ecNumber evidence="9">1.3.1.104</ecNumber>
    </recommendedName>
</protein>